<dbReference type="SUPFAM" id="SSF52025">
    <property type="entry name" value="PA domain"/>
    <property type="match status" value="1"/>
</dbReference>
<evidence type="ECO:0000256" key="1">
    <source>
        <dbReference type="SAM" id="SignalP"/>
    </source>
</evidence>
<accession>A0A2N9L5F0</accession>
<dbReference type="InterPro" id="IPR046450">
    <property type="entry name" value="PA_dom_sf"/>
</dbReference>
<dbReference type="GO" id="GO:0006508">
    <property type="term" value="P:proteolysis"/>
    <property type="evidence" value="ECO:0007669"/>
    <property type="project" value="InterPro"/>
</dbReference>
<proteinExistence type="predicted"/>
<feature type="domain" description="Peptidase M28" evidence="2">
    <location>
        <begin position="321"/>
        <end position="530"/>
    </location>
</feature>
<protein>
    <submittedName>
        <fullName evidence="3">Peptidase M28</fullName>
    </submittedName>
</protein>
<reference evidence="4" key="1">
    <citation type="submission" date="2018-02" db="EMBL/GenBank/DDBJ databases">
        <authorList>
            <person name="Hausmann B."/>
        </authorList>
    </citation>
    <scope>NUCLEOTIDE SEQUENCE [LARGE SCALE GENOMIC DNA]</scope>
    <source>
        <strain evidence="4">Peat soil MAG SbA5</strain>
    </source>
</reference>
<keyword evidence="1" id="KW-0732">Signal</keyword>
<feature type="signal peptide" evidence="1">
    <location>
        <begin position="1"/>
        <end position="24"/>
    </location>
</feature>
<dbReference type="AlphaFoldDB" id="A0A2N9L5F0"/>
<dbReference type="PANTHER" id="PTHR12147:SF26">
    <property type="entry name" value="PEPTIDASE M28 DOMAIN-CONTAINING PROTEIN"/>
    <property type="match status" value="1"/>
</dbReference>
<gene>
    <name evidence="3" type="ORF">SBA5_160020</name>
</gene>
<dbReference type="Gene3D" id="3.40.630.10">
    <property type="entry name" value="Zn peptidases"/>
    <property type="match status" value="1"/>
</dbReference>
<feature type="chain" id="PRO_5014744348" evidence="1">
    <location>
        <begin position="25"/>
        <end position="577"/>
    </location>
</feature>
<dbReference type="Pfam" id="PF04389">
    <property type="entry name" value="Peptidase_M28"/>
    <property type="match status" value="1"/>
</dbReference>
<dbReference type="PANTHER" id="PTHR12147">
    <property type="entry name" value="METALLOPEPTIDASE M28 FAMILY MEMBER"/>
    <property type="match status" value="1"/>
</dbReference>
<name>A0A2N9L5F0_9BACT</name>
<dbReference type="InterPro" id="IPR045175">
    <property type="entry name" value="M28_fam"/>
</dbReference>
<dbReference type="Gene3D" id="3.50.30.30">
    <property type="match status" value="1"/>
</dbReference>
<evidence type="ECO:0000259" key="2">
    <source>
        <dbReference type="Pfam" id="PF04389"/>
    </source>
</evidence>
<dbReference type="EMBL" id="OKRB01000068">
    <property type="protein sequence ID" value="SPE18536.1"/>
    <property type="molecule type" value="Genomic_DNA"/>
</dbReference>
<evidence type="ECO:0000313" key="4">
    <source>
        <dbReference type="Proteomes" id="UP000239735"/>
    </source>
</evidence>
<dbReference type="Proteomes" id="UP000239735">
    <property type="component" value="Unassembled WGS sequence"/>
</dbReference>
<dbReference type="GO" id="GO:0008235">
    <property type="term" value="F:metalloexopeptidase activity"/>
    <property type="evidence" value="ECO:0007669"/>
    <property type="project" value="InterPro"/>
</dbReference>
<dbReference type="OrthoDB" id="233977at2"/>
<sequence length="577" mass="62342">MSRKFIPAVIIAILLATNFSGTSAQSPVANPVPAIAGLPEAARAAAASIDPEKIRAHVRFLSLDLLEGRGPGTRGGELAAEYIATQFALAGVQPAGDDGTYFQRVPLYAVHTMEDKTTISFEATNAKGGAETIPLTYGREIVLKDQTGQPTADIDAPIVFVGYGIDAPEYHWNDYAGVDVKGKVVLVIVNEPPSDDPKFFKGKALTYYGRWTYKYEEAARRGAVGVLIIHRTDLASYGWDVVRNSQATEKSYLEGDPTATLRAAAWIQHDVAQELFTAAGLGDLDQAINRAGIPGEFHAVELPVRLRAHIESRVRHYLSANVVGVVPGASPGGHAVMYTAHYDHLGIDPNAKGDNIYNGAADNGTGCGILLELARAFAQSAVRPPHAVYFASVTAEEQGLLGSQYLGMHPPVPAGQIALDLNYDMLLPIGIPVSVNLSGAERIDFWPTVDTVAKAFDLALMPDSTPSAGHYYRSDHFSMARVGIPAFSIDQGDLFEGHDLAWGHDQREDYTAHHYHQPSDEYHVDWDFSGNAKLGRFGFVLGWLASEQSKPIEWLPGDEFEATRKASLAQQPVAGSR</sequence>
<dbReference type="SUPFAM" id="SSF53187">
    <property type="entry name" value="Zn-dependent exopeptidases"/>
    <property type="match status" value="1"/>
</dbReference>
<evidence type="ECO:0000313" key="3">
    <source>
        <dbReference type="EMBL" id="SPE18536.1"/>
    </source>
</evidence>
<organism evidence="3 4">
    <name type="scientific">Candidatus Sulfuritelmatomonas gaucii</name>
    <dbReference type="NCBI Taxonomy" id="2043161"/>
    <lineage>
        <taxon>Bacteria</taxon>
        <taxon>Pseudomonadati</taxon>
        <taxon>Acidobacteriota</taxon>
        <taxon>Terriglobia</taxon>
        <taxon>Terriglobales</taxon>
        <taxon>Acidobacteriaceae</taxon>
        <taxon>Candidatus Sulfuritelmatomonas</taxon>
    </lineage>
</organism>
<dbReference type="InterPro" id="IPR007484">
    <property type="entry name" value="Peptidase_M28"/>
</dbReference>